<name>A0ABP1D4D8_9APHY</name>
<keyword evidence="2" id="KW-1185">Reference proteome</keyword>
<dbReference type="EMBL" id="OZ037945">
    <property type="protein sequence ID" value="CAL1702765.1"/>
    <property type="molecule type" value="Genomic_DNA"/>
</dbReference>
<accession>A0ABP1D4D8</accession>
<proteinExistence type="predicted"/>
<evidence type="ECO:0000313" key="2">
    <source>
        <dbReference type="Proteomes" id="UP001497453"/>
    </source>
</evidence>
<gene>
    <name evidence="1" type="ORF">GFSPODELE1_LOCUS4211</name>
</gene>
<evidence type="ECO:0000313" key="1">
    <source>
        <dbReference type="EMBL" id="CAL1702765.1"/>
    </source>
</evidence>
<sequence>MRDNMRRREPWMVAQDSVSAMFMANQAYVINPSAMAICARMCRDDIRKDLEASIHDGLVTLEN</sequence>
<reference evidence="2" key="1">
    <citation type="submission" date="2024-04" db="EMBL/GenBank/DDBJ databases">
        <authorList>
            <person name="Shaw F."/>
            <person name="Minotto A."/>
        </authorList>
    </citation>
    <scope>NUCLEOTIDE SEQUENCE [LARGE SCALE GENOMIC DNA]</scope>
</reference>
<protein>
    <submittedName>
        <fullName evidence="1">Uncharacterized protein</fullName>
    </submittedName>
</protein>
<dbReference type="Proteomes" id="UP001497453">
    <property type="component" value="Chromosome 2"/>
</dbReference>
<organism evidence="1 2">
    <name type="scientific">Somion occarium</name>
    <dbReference type="NCBI Taxonomy" id="3059160"/>
    <lineage>
        <taxon>Eukaryota</taxon>
        <taxon>Fungi</taxon>
        <taxon>Dikarya</taxon>
        <taxon>Basidiomycota</taxon>
        <taxon>Agaricomycotina</taxon>
        <taxon>Agaricomycetes</taxon>
        <taxon>Polyporales</taxon>
        <taxon>Cerrenaceae</taxon>
        <taxon>Somion</taxon>
    </lineage>
</organism>